<evidence type="ECO:0000313" key="1">
    <source>
        <dbReference type="Proteomes" id="UP001652642"/>
    </source>
</evidence>
<sequence>MVHAFLIHTLLSRPGDEAGPCRVLYSRVFSPEGLDDAGGADREKKKWIQKEQILVVARQAESMCRLYQQASGRPPSDHSVLLPDEPVSLQDVPSGVFRLSSGDPFADDKTVLWLGIHCLGFALVCDPHENLMLAESALQLLVKSLLEHLKLLSSGSDVLLKADRIEVILGKVLPHGQLLFRNDQFVLGLERELSASLSK</sequence>
<keyword evidence="1" id="KW-1185">Reference proteome</keyword>
<protein>
    <submittedName>
        <fullName evidence="2 3">AP-5 complex subunit sigma-1</fullName>
    </submittedName>
</protein>
<reference evidence="2 3" key="1">
    <citation type="submission" date="2025-05" db="UniProtKB">
        <authorList>
            <consortium name="RefSeq"/>
        </authorList>
    </citation>
    <scope>IDENTIFICATION</scope>
</reference>
<dbReference type="AlphaFoldDB" id="A0A6J0TRH3"/>
<dbReference type="Pfam" id="PF15001">
    <property type="entry name" value="AP-5_subunit_s1"/>
    <property type="match status" value="1"/>
</dbReference>
<dbReference type="OrthoDB" id="370698at2759"/>
<name>A0A6J0TRH3_9SAUR</name>
<dbReference type="RefSeq" id="XP_020650887.2">
    <property type="nucleotide sequence ID" value="XM_020795228.2"/>
</dbReference>
<dbReference type="GO" id="GO:0030119">
    <property type="term" value="C:AP-type membrane coat adaptor complex"/>
    <property type="evidence" value="ECO:0007669"/>
    <property type="project" value="InterPro"/>
</dbReference>
<dbReference type="PANTHER" id="PTHR16120">
    <property type="entry name" value="AP-5 COMPLEX SUBUNIT SIGMA-1"/>
    <property type="match status" value="1"/>
</dbReference>
<dbReference type="GO" id="GO:0005829">
    <property type="term" value="C:cytosol"/>
    <property type="evidence" value="ECO:0007669"/>
    <property type="project" value="TreeGrafter"/>
</dbReference>
<dbReference type="GO" id="GO:0000724">
    <property type="term" value="P:double-strand break repair via homologous recombination"/>
    <property type="evidence" value="ECO:0007669"/>
    <property type="project" value="InterPro"/>
</dbReference>
<dbReference type="CTD" id="55317"/>
<dbReference type="PANTHER" id="PTHR16120:SF0">
    <property type="entry name" value="AP-5 COMPLEX SUBUNIT SIGMA-1"/>
    <property type="match status" value="1"/>
</dbReference>
<dbReference type="GO" id="GO:0005770">
    <property type="term" value="C:late endosome"/>
    <property type="evidence" value="ECO:0007669"/>
    <property type="project" value="TreeGrafter"/>
</dbReference>
<dbReference type="GeneID" id="110079846"/>
<dbReference type="KEGG" id="pvt:110079846"/>
<proteinExistence type="predicted"/>
<evidence type="ECO:0000313" key="3">
    <source>
        <dbReference type="RefSeq" id="XP_020650888.2"/>
    </source>
</evidence>
<evidence type="ECO:0000313" key="2">
    <source>
        <dbReference type="RefSeq" id="XP_020650887.2"/>
    </source>
</evidence>
<dbReference type="Proteomes" id="UP001652642">
    <property type="component" value="Chromosome 5"/>
</dbReference>
<dbReference type="RefSeq" id="XP_020650888.2">
    <property type="nucleotide sequence ID" value="XM_020795229.2"/>
</dbReference>
<dbReference type="GO" id="GO:0005764">
    <property type="term" value="C:lysosome"/>
    <property type="evidence" value="ECO:0007669"/>
    <property type="project" value="TreeGrafter"/>
</dbReference>
<accession>A0A6J0TRH3</accession>
<dbReference type="InterPro" id="IPR029392">
    <property type="entry name" value="AP-5_subunit_s1"/>
</dbReference>
<dbReference type="GO" id="GO:0016197">
    <property type="term" value="P:endosomal transport"/>
    <property type="evidence" value="ECO:0007669"/>
    <property type="project" value="InterPro"/>
</dbReference>
<gene>
    <name evidence="2 3" type="primary">AP5S1</name>
</gene>
<organism evidence="1 2">
    <name type="scientific">Pogona vitticeps</name>
    <name type="common">central bearded dragon</name>
    <dbReference type="NCBI Taxonomy" id="103695"/>
    <lineage>
        <taxon>Eukaryota</taxon>
        <taxon>Metazoa</taxon>
        <taxon>Chordata</taxon>
        <taxon>Craniata</taxon>
        <taxon>Vertebrata</taxon>
        <taxon>Euteleostomi</taxon>
        <taxon>Lepidosauria</taxon>
        <taxon>Squamata</taxon>
        <taxon>Bifurcata</taxon>
        <taxon>Unidentata</taxon>
        <taxon>Episquamata</taxon>
        <taxon>Toxicofera</taxon>
        <taxon>Iguania</taxon>
        <taxon>Acrodonta</taxon>
        <taxon>Agamidae</taxon>
        <taxon>Amphibolurinae</taxon>
        <taxon>Pogona</taxon>
    </lineage>
</organism>